<dbReference type="PANTHER" id="PTHR43024:SF1">
    <property type="entry name" value="UDP-N-ACETYLMURAMOYL-TRIPEPTIDE--D-ALANYL-D-ALANINE LIGASE"/>
    <property type="match status" value="1"/>
</dbReference>
<feature type="domain" description="Mur ligase C-terminal" evidence="13">
    <location>
        <begin position="334"/>
        <end position="459"/>
    </location>
</feature>
<evidence type="ECO:0000256" key="5">
    <source>
        <dbReference type="ARBA" id="ARBA00022840"/>
    </source>
</evidence>
<dbReference type="Pfam" id="PF08245">
    <property type="entry name" value="Mur_ligase_M"/>
    <property type="match status" value="1"/>
</dbReference>
<dbReference type="PANTHER" id="PTHR43024">
    <property type="entry name" value="UDP-N-ACETYLMURAMOYL-TRIPEPTIDE--D-ALANYL-D-ALANINE LIGASE"/>
    <property type="match status" value="1"/>
</dbReference>
<dbReference type="InterPro" id="IPR036615">
    <property type="entry name" value="Mur_ligase_C_dom_sf"/>
</dbReference>
<dbReference type="GO" id="GO:0009252">
    <property type="term" value="P:peptidoglycan biosynthetic process"/>
    <property type="evidence" value="ECO:0007669"/>
    <property type="project" value="UniProtKB-UniRule"/>
</dbReference>
<dbReference type="GO" id="GO:0008766">
    <property type="term" value="F:UDP-N-acetylmuramoylalanyl-D-glutamyl-2,6-diaminopimelate-D-alanyl-D-alanine ligase activity"/>
    <property type="evidence" value="ECO:0007669"/>
    <property type="project" value="RHEA"/>
</dbReference>
<proteinExistence type="inferred from homology"/>
<evidence type="ECO:0000256" key="7">
    <source>
        <dbReference type="ARBA" id="ARBA00022984"/>
    </source>
</evidence>
<dbReference type="KEGG" id="apn:Asphe3_15480"/>
<keyword evidence="5 10" id="KW-0067">ATP-binding</keyword>
<dbReference type="Pfam" id="PF01225">
    <property type="entry name" value="Mur_ligase"/>
    <property type="match status" value="1"/>
</dbReference>
<evidence type="ECO:0000313" key="15">
    <source>
        <dbReference type="EMBL" id="ADX72717.1"/>
    </source>
</evidence>
<accession>F0M8Y2</accession>
<dbReference type="Gene3D" id="3.90.190.20">
    <property type="entry name" value="Mur ligase, C-terminal domain"/>
    <property type="match status" value="1"/>
</dbReference>
<feature type="domain" description="Mur ligase N-terminal catalytic" evidence="12">
    <location>
        <begin position="28"/>
        <end position="72"/>
    </location>
</feature>
<evidence type="ECO:0000256" key="10">
    <source>
        <dbReference type="HAMAP-Rule" id="MF_02019"/>
    </source>
</evidence>
<reference evidence="15 16" key="1">
    <citation type="journal article" date="2011" name="Stand. Genomic Sci.">
        <title>Complete genome sequence of Arthrobacter phenanthrenivorans type strain (Sphe3).</title>
        <authorList>
            <person name="Kallimanis A."/>
            <person name="Labutti K.M."/>
            <person name="Lapidus A."/>
            <person name="Clum A."/>
            <person name="Lykidis A."/>
            <person name="Mavromatis K."/>
            <person name="Pagani I."/>
            <person name="Liolios K."/>
            <person name="Ivanova N."/>
            <person name="Goodwin L."/>
            <person name="Pitluck S."/>
            <person name="Chen A."/>
            <person name="Palaniappan K."/>
            <person name="Markowitz V."/>
            <person name="Bristow J."/>
            <person name="Velentzas A.D."/>
            <person name="Perisynakis A."/>
            <person name="Ouzounis C.C."/>
            <person name="Kyrpides N.C."/>
            <person name="Koukkou A.I."/>
            <person name="Drainas C."/>
        </authorList>
    </citation>
    <scope>NUCLEOTIDE SEQUENCE [LARGE SCALE GENOMIC DNA]</scope>
    <source>
        <strain evidence="16">DSM 18606 / JCM 16027 / LMG 23796 / Sphe3</strain>
    </source>
</reference>
<name>F0M8Y2_PSEPM</name>
<dbReference type="Pfam" id="PF02875">
    <property type="entry name" value="Mur_ligase_C"/>
    <property type="match status" value="1"/>
</dbReference>
<evidence type="ECO:0000259" key="13">
    <source>
        <dbReference type="Pfam" id="PF02875"/>
    </source>
</evidence>
<dbReference type="HAMAP" id="MF_02019">
    <property type="entry name" value="MurF"/>
    <property type="match status" value="1"/>
</dbReference>
<dbReference type="InterPro" id="IPR000713">
    <property type="entry name" value="Mur_ligase_N"/>
</dbReference>
<keyword evidence="7 10" id="KW-0573">Peptidoglycan synthesis</keyword>
<sequence length="488" mass="50489" precursor="true">MIAFTAAEIADITNGRLDAEPGITPLSVVTDSREATQGSLYVAKPGENADGHDFVGSAFAAGATLALVEHPVLSPDGTPYPSVLVPDAVLAMGKLAAESVRRIRAARAETNDELTVIGITGSAGKTTTKDLLAGILSAHGTTVAPKGSYNGEIGVPLTVFTAGTDTRYLVIEMGATGIGHISYLVDMVKPDIGVVLAVGTAHAGEFGGVENIAQAKGELVEGLAASGTAIINLDDERVAAMQARTSASVLGFTAEGRPGAAVQALNADTNAEGNPEFDLLLPGGDTPHHVSSRLIGAHHTGNLLAAAAAAWAAGVSGEDIAAALSSQAAASRWRMERTERADGVTIINDAYNANPESMRAALRTLADLGQGRRTWAVLGAMLELGEDSIREHTAVGTQVVRLNISRLVVVGREARALYVSAVQEGSWGDECIFAEDAEEAYELLSAELEPGDLVLFKSSNSVGLRHLGDRIALPPQSPQPADERSTLL</sequence>
<keyword evidence="4 10" id="KW-0547">Nucleotide-binding</keyword>
<evidence type="ECO:0000256" key="3">
    <source>
        <dbReference type="ARBA" id="ARBA00022618"/>
    </source>
</evidence>
<comment type="function">
    <text evidence="10 11">Involved in cell wall formation. Catalyzes the final step in the synthesis of UDP-N-acetylmuramoyl-pentapeptide, the precursor of murein.</text>
</comment>
<dbReference type="SUPFAM" id="SSF63418">
    <property type="entry name" value="MurE/MurF N-terminal domain"/>
    <property type="match status" value="1"/>
</dbReference>
<keyword evidence="6 10" id="KW-0133">Cell shape</keyword>
<comment type="subcellular location">
    <subcellularLocation>
        <location evidence="10 11">Cytoplasm</location>
    </subcellularLocation>
</comment>
<keyword evidence="9 10" id="KW-0961">Cell wall biogenesis/degradation</keyword>
<evidence type="ECO:0000259" key="12">
    <source>
        <dbReference type="Pfam" id="PF01225"/>
    </source>
</evidence>
<dbReference type="STRING" id="930171.Asphe3_15480"/>
<dbReference type="InterPro" id="IPR035911">
    <property type="entry name" value="MurE/MurF_N"/>
</dbReference>
<gene>
    <name evidence="10" type="primary">murF</name>
    <name evidence="15" type="ordered locus">Asphe3_15480</name>
</gene>
<dbReference type="GO" id="GO:0047480">
    <property type="term" value="F:UDP-N-acetylmuramoyl-tripeptide-D-alanyl-D-alanine ligase activity"/>
    <property type="evidence" value="ECO:0007669"/>
    <property type="project" value="UniProtKB-UniRule"/>
</dbReference>
<dbReference type="InterPro" id="IPR005863">
    <property type="entry name" value="UDP-N-AcMur_synth"/>
</dbReference>
<comment type="similarity">
    <text evidence="10">Belongs to the MurCDEF family. MurF subfamily.</text>
</comment>
<evidence type="ECO:0000256" key="11">
    <source>
        <dbReference type="RuleBase" id="RU004136"/>
    </source>
</evidence>
<dbReference type="SUPFAM" id="SSF53623">
    <property type="entry name" value="MurD-like peptide ligases, catalytic domain"/>
    <property type="match status" value="1"/>
</dbReference>
<protein>
    <recommendedName>
        <fullName evidence="10 11">UDP-N-acetylmuramoyl-tripeptide--D-alanyl-D-alanine ligase</fullName>
        <ecNumber evidence="10 11">6.3.2.10</ecNumber>
    </recommendedName>
    <alternativeName>
        <fullName evidence="10">D-alanyl-D-alanine-adding enzyme</fullName>
    </alternativeName>
</protein>
<dbReference type="UniPathway" id="UPA00219"/>
<comment type="catalytic activity">
    <reaction evidence="10 11">
        <text>D-alanyl-D-alanine + UDP-N-acetyl-alpha-D-muramoyl-L-alanyl-gamma-D-glutamyl-meso-2,6-diaminopimelate + ATP = UDP-N-acetyl-alpha-D-muramoyl-L-alanyl-gamma-D-glutamyl-meso-2,6-diaminopimeloyl-D-alanyl-D-alanine + ADP + phosphate + H(+)</text>
        <dbReference type="Rhea" id="RHEA:28374"/>
        <dbReference type="ChEBI" id="CHEBI:15378"/>
        <dbReference type="ChEBI" id="CHEBI:30616"/>
        <dbReference type="ChEBI" id="CHEBI:43474"/>
        <dbReference type="ChEBI" id="CHEBI:57822"/>
        <dbReference type="ChEBI" id="CHEBI:61386"/>
        <dbReference type="ChEBI" id="CHEBI:83905"/>
        <dbReference type="ChEBI" id="CHEBI:456216"/>
        <dbReference type="EC" id="6.3.2.10"/>
    </reaction>
</comment>
<dbReference type="OrthoDB" id="9800958at2"/>
<evidence type="ECO:0000256" key="6">
    <source>
        <dbReference type="ARBA" id="ARBA00022960"/>
    </source>
</evidence>
<feature type="domain" description="Mur ligase central" evidence="14">
    <location>
        <begin position="119"/>
        <end position="310"/>
    </location>
</feature>
<evidence type="ECO:0000256" key="4">
    <source>
        <dbReference type="ARBA" id="ARBA00022741"/>
    </source>
</evidence>
<dbReference type="InterPro" id="IPR036565">
    <property type="entry name" value="Mur-like_cat_sf"/>
</dbReference>
<keyword evidence="2 10" id="KW-0436">Ligase</keyword>
<dbReference type="GO" id="GO:0051301">
    <property type="term" value="P:cell division"/>
    <property type="evidence" value="ECO:0007669"/>
    <property type="project" value="UniProtKB-KW"/>
</dbReference>
<dbReference type="RefSeq" id="WP_013600650.1">
    <property type="nucleotide sequence ID" value="NC_015145.1"/>
</dbReference>
<dbReference type="EC" id="6.3.2.10" evidence="10 11"/>
<dbReference type="InterPro" id="IPR004101">
    <property type="entry name" value="Mur_ligase_C"/>
</dbReference>
<dbReference type="Proteomes" id="UP000008639">
    <property type="component" value="Chromosome"/>
</dbReference>
<keyword evidence="3 10" id="KW-0132">Cell division</keyword>
<comment type="pathway">
    <text evidence="10 11">Cell wall biogenesis; peptidoglycan biosynthesis.</text>
</comment>
<evidence type="ECO:0000256" key="8">
    <source>
        <dbReference type="ARBA" id="ARBA00023306"/>
    </source>
</evidence>
<evidence type="ECO:0000259" key="14">
    <source>
        <dbReference type="Pfam" id="PF08245"/>
    </source>
</evidence>
<dbReference type="GO" id="GO:0071555">
    <property type="term" value="P:cell wall organization"/>
    <property type="evidence" value="ECO:0007669"/>
    <property type="project" value="UniProtKB-KW"/>
</dbReference>
<dbReference type="eggNOG" id="COG0770">
    <property type="taxonomic scope" value="Bacteria"/>
</dbReference>
<dbReference type="GO" id="GO:0005524">
    <property type="term" value="F:ATP binding"/>
    <property type="evidence" value="ECO:0007669"/>
    <property type="project" value="UniProtKB-UniRule"/>
</dbReference>
<evidence type="ECO:0000256" key="2">
    <source>
        <dbReference type="ARBA" id="ARBA00022598"/>
    </source>
</evidence>
<organism evidence="15 16">
    <name type="scientific">Pseudarthrobacter phenanthrenivorans (strain DSM 18606 / JCM 16027 / LMG 23796 / Sphe3)</name>
    <name type="common">Arthrobacter phenanthrenivorans</name>
    <dbReference type="NCBI Taxonomy" id="930171"/>
    <lineage>
        <taxon>Bacteria</taxon>
        <taxon>Bacillati</taxon>
        <taxon>Actinomycetota</taxon>
        <taxon>Actinomycetes</taxon>
        <taxon>Micrococcales</taxon>
        <taxon>Micrococcaceae</taxon>
        <taxon>Pseudarthrobacter</taxon>
    </lineage>
</organism>
<dbReference type="SUPFAM" id="SSF53244">
    <property type="entry name" value="MurD-like peptide ligases, peptide-binding domain"/>
    <property type="match status" value="1"/>
</dbReference>
<dbReference type="AlphaFoldDB" id="F0M8Y2"/>
<dbReference type="Gene3D" id="3.40.1190.10">
    <property type="entry name" value="Mur-like, catalytic domain"/>
    <property type="match status" value="1"/>
</dbReference>
<evidence type="ECO:0000313" key="16">
    <source>
        <dbReference type="Proteomes" id="UP000008639"/>
    </source>
</evidence>
<dbReference type="NCBIfam" id="TIGR01143">
    <property type="entry name" value="murF"/>
    <property type="match status" value="1"/>
</dbReference>
<evidence type="ECO:0000256" key="9">
    <source>
        <dbReference type="ARBA" id="ARBA00023316"/>
    </source>
</evidence>
<dbReference type="EMBL" id="CP002379">
    <property type="protein sequence ID" value="ADX72717.1"/>
    <property type="molecule type" value="Genomic_DNA"/>
</dbReference>
<dbReference type="GO" id="GO:0008360">
    <property type="term" value="P:regulation of cell shape"/>
    <property type="evidence" value="ECO:0007669"/>
    <property type="project" value="UniProtKB-KW"/>
</dbReference>
<feature type="binding site" evidence="10">
    <location>
        <begin position="121"/>
        <end position="127"/>
    </location>
    <ligand>
        <name>ATP</name>
        <dbReference type="ChEBI" id="CHEBI:30616"/>
    </ligand>
</feature>
<dbReference type="HOGENOM" id="CLU_031507_0_0_11"/>
<evidence type="ECO:0000256" key="1">
    <source>
        <dbReference type="ARBA" id="ARBA00022490"/>
    </source>
</evidence>
<dbReference type="InterPro" id="IPR051046">
    <property type="entry name" value="MurCDEF_CellWall_CoF430Synth"/>
</dbReference>
<dbReference type="GO" id="GO:0005737">
    <property type="term" value="C:cytoplasm"/>
    <property type="evidence" value="ECO:0007669"/>
    <property type="project" value="UniProtKB-SubCell"/>
</dbReference>
<keyword evidence="1 10" id="KW-0963">Cytoplasm</keyword>
<keyword evidence="8 10" id="KW-0131">Cell cycle</keyword>
<dbReference type="Gene3D" id="3.40.1390.10">
    <property type="entry name" value="MurE/MurF, N-terminal domain"/>
    <property type="match status" value="1"/>
</dbReference>
<dbReference type="InterPro" id="IPR013221">
    <property type="entry name" value="Mur_ligase_cen"/>
</dbReference>